<keyword evidence="5" id="KW-1185">Reference proteome</keyword>
<evidence type="ECO:0000256" key="2">
    <source>
        <dbReference type="SAM" id="MobiDB-lite"/>
    </source>
</evidence>
<evidence type="ECO:0000313" key="4">
    <source>
        <dbReference type="EMBL" id="CAK9435461.1"/>
    </source>
</evidence>
<feature type="region of interest" description="Disordered" evidence="2">
    <location>
        <begin position="169"/>
        <end position="341"/>
    </location>
</feature>
<name>A0ABP0ZCQ6_9ASCO</name>
<gene>
    <name evidence="4" type="ORF">LODBEIA_P01880</name>
</gene>
<evidence type="ECO:0000259" key="3">
    <source>
        <dbReference type="Pfam" id="PF10297"/>
    </source>
</evidence>
<feature type="compositionally biased region" description="Low complexity" evidence="2">
    <location>
        <begin position="123"/>
        <end position="137"/>
    </location>
</feature>
<feature type="region of interest" description="Disordered" evidence="2">
    <location>
        <begin position="123"/>
        <end position="157"/>
    </location>
</feature>
<sequence>MENPQSSESKSAQKIDPEKPKDVLSPPAAAAAAAAQPKQLQTAQPQARTTMTTTTANSSPISKPPPQMQTLNLPATPVNATPPGMPQQQPFTPTPQANRQPAMIAKHLTNATPANRYMKAAPTPVAQATPTQPPAKVYSAKPTGQPSNIKQPMRPHPIAPKYMKIQPAIAPKPAGGAAPQTSRFNPIPDGKLSISIKSASHGGADTKSLNTSKKWVLPPRPRPGRKPTAGECDKISKTQPNPVKRKPKVEPTTGAIATNTLKNEQPPKKVASAPQLPSPSVAMAMAKQQPMGVTDTKISAPAQNADISPKRIPLLPDSSPVSQSSLPAAASASASASASEPKKLVVVPTMHQTTSASVPVATTSLPPPPSSNTINTHNTANIPNLSNLSKPFNPSNATITVPKPQTPQTLKKLPTPPPPAKPVDPAAHMTELKISYLSKLKEQELMRNYIEVLTNQIKELSFVQNGVITFDALKNNAKYNQNGMTNKRLTTTMTNSKIDQLDSINNLNDLNKFLGYLSKSSDIIRNAQKQTTAGTTTGATVNPPETINHQIEHYVKLRNRFTEMNNKRIKTPGSRKLAGKTCNKENDESSSSSFQHSASPSSVKSPTTSFTPDLLHPLKASNLFNDPTIDYDMELQTATIAESPTSLRNSTSSKSTDRNIGIIPESSPNMGMDFFVDEHDFLNRLVLNDDYDVADMRKEELELGSVEIHGANSMGVQEGALNDGTGVVPESQVDIRQMNGGNSDSLIRKKFKFNCGFCTKDTPCLCFDSDWELHGFK</sequence>
<feature type="region of interest" description="Disordered" evidence="2">
    <location>
        <begin position="563"/>
        <end position="610"/>
    </location>
</feature>
<feature type="compositionally biased region" description="Basic and acidic residues" evidence="2">
    <location>
        <begin position="11"/>
        <end position="22"/>
    </location>
</feature>
<dbReference type="EMBL" id="OZ022405">
    <property type="protein sequence ID" value="CAK9435461.1"/>
    <property type="molecule type" value="Genomic_DNA"/>
</dbReference>
<reference evidence="4 5" key="1">
    <citation type="submission" date="2024-03" db="EMBL/GenBank/DDBJ databases">
        <authorList>
            <person name="Brejova B."/>
        </authorList>
    </citation>
    <scope>NUCLEOTIDE SEQUENCE [LARGE SCALE GENOMIC DNA]</scope>
    <source>
        <strain evidence="4 5">CBS 14171</strain>
    </source>
</reference>
<protein>
    <recommendedName>
        <fullName evidence="3">Hap4 transcription factor heteromerisation domain-containing protein</fullName>
    </recommendedName>
</protein>
<evidence type="ECO:0000313" key="5">
    <source>
        <dbReference type="Proteomes" id="UP001497383"/>
    </source>
</evidence>
<proteinExistence type="predicted"/>
<feature type="region of interest" description="Disordered" evidence="2">
    <location>
        <begin position="385"/>
        <end position="425"/>
    </location>
</feature>
<dbReference type="Proteomes" id="UP001497383">
    <property type="component" value="Chromosome 1"/>
</dbReference>
<dbReference type="InterPro" id="IPR018287">
    <property type="entry name" value="Hap4_TF_heteromerisation"/>
</dbReference>
<feature type="compositionally biased region" description="Low complexity" evidence="2">
    <location>
        <begin position="313"/>
        <end position="339"/>
    </location>
</feature>
<dbReference type="GeneID" id="92205384"/>
<dbReference type="RefSeq" id="XP_066827126.1">
    <property type="nucleotide sequence ID" value="XM_066971816.1"/>
</dbReference>
<feature type="compositionally biased region" description="Low complexity" evidence="2">
    <location>
        <begin position="589"/>
        <end position="602"/>
    </location>
</feature>
<organism evidence="4 5">
    <name type="scientific">Lodderomyces beijingensis</name>
    <dbReference type="NCBI Taxonomy" id="1775926"/>
    <lineage>
        <taxon>Eukaryota</taxon>
        <taxon>Fungi</taxon>
        <taxon>Dikarya</taxon>
        <taxon>Ascomycota</taxon>
        <taxon>Saccharomycotina</taxon>
        <taxon>Pichiomycetes</taxon>
        <taxon>Debaryomycetaceae</taxon>
        <taxon>Candida/Lodderomyces clade</taxon>
        <taxon>Lodderomyces</taxon>
    </lineage>
</organism>
<keyword evidence="1" id="KW-0539">Nucleus</keyword>
<feature type="compositionally biased region" description="Low complexity" evidence="2">
    <location>
        <begin position="86"/>
        <end position="96"/>
    </location>
</feature>
<feature type="region of interest" description="Disordered" evidence="2">
    <location>
        <begin position="1"/>
        <end position="99"/>
    </location>
</feature>
<accession>A0ABP0ZCQ6</accession>
<feature type="compositionally biased region" description="Low complexity" evidence="2">
    <location>
        <begin position="26"/>
        <end position="56"/>
    </location>
</feature>
<feature type="domain" description="Hap4 transcription factor heteromerisation" evidence="3">
    <location>
        <begin position="211"/>
        <end position="227"/>
    </location>
</feature>
<feature type="compositionally biased region" description="Polar residues" evidence="2">
    <location>
        <begin position="385"/>
        <end position="399"/>
    </location>
</feature>
<evidence type="ECO:0000256" key="1">
    <source>
        <dbReference type="ARBA" id="ARBA00023242"/>
    </source>
</evidence>
<feature type="compositionally biased region" description="Low complexity" evidence="2">
    <location>
        <begin position="169"/>
        <end position="180"/>
    </location>
</feature>
<feature type="compositionally biased region" description="Polar residues" evidence="2">
    <location>
        <begin position="1"/>
        <end position="10"/>
    </location>
</feature>
<feature type="compositionally biased region" description="Low complexity" evidence="2">
    <location>
        <begin position="400"/>
        <end position="413"/>
    </location>
</feature>
<dbReference type="Pfam" id="PF10297">
    <property type="entry name" value="Hap4_Hap_bind"/>
    <property type="match status" value="1"/>
</dbReference>